<dbReference type="InterPro" id="IPR045090">
    <property type="entry name" value="Pept_M3A_M3B"/>
</dbReference>
<comment type="caution">
    <text evidence="8">The sequence shown here is derived from an EMBL/GenBank/DDBJ whole genome shotgun (WGS) entry which is preliminary data.</text>
</comment>
<name>A0A5M6D943_9BACT</name>
<dbReference type="GO" id="GO:0006518">
    <property type="term" value="P:peptide metabolic process"/>
    <property type="evidence" value="ECO:0007669"/>
    <property type="project" value="TreeGrafter"/>
</dbReference>
<comment type="cofactor">
    <cofactor evidence="6">
        <name>Zn(2+)</name>
        <dbReference type="ChEBI" id="CHEBI:29105"/>
    </cofactor>
    <text evidence="6">Binds 1 zinc ion.</text>
</comment>
<comment type="similarity">
    <text evidence="6">Belongs to the peptidase M3 family.</text>
</comment>
<gene>
    <name evidence="8" type="ORF">F0145_18490</name>
</gene>
<dbReference type="Pfam" id="PF01432">
    <property type="entry name" value="Peptidase_M3"/>
    <property type="match status" value="1"/>
</dbReference>
<keyword evidence="4 6" id="KW-0862">Zinc</keyword>
<evidence type="ECO:0000259" key="7">
    <source>
        <dbReference type="Pfam" id="PF01432"/>
    </source>
</evidence>
<organism evidence="8 9">
    <name type="scientific">Adhaeribacter rhizoryzae</name>
    <dbReference type="NCBI Taxonomy" id="2607907"/>
    <lineage>
        <taxon>Bacteria</taxon>
        <taxon>Pseudomonadati</taxon>
        <taxon>Bacteroidota</taxon>
        <taxon>Cytophagia</taxon>
        <taxon>Cytophagales</taxon>
        <taxon>Hymenobacteraceae</taxon>
        <taxon>Adhaeribacter</taxon>
    </lineage>
</organism>
<evidence type="ECO:0000256" key="1">
    <source>
        <dbReference type="ARBA" id="ARBA00022670"/>
    </source>
</evidence>
<keyword evidence="5 6" id="KW-0482">Metalloprotease</keyword>
<dbReference type="GO" id="GO:0006508">
    <property type="term" value="P:proteolysis"/>
    <property type="evidence" value="ECO:0007669"/>
    <property type="project" value="UniProtKB-KW"/>
</dbReference>
<dbReference type="InterPro" id="IPR001567">
    <property type="entry name" value="Pept_M3A_M3B_dom"/>
</dbReference>
<evidence type="ECO:0000313" key="9">
    <source>
        <dbReference type="Proteomes" id="UP000323426"/>
    </source>
</evidence>
<dbReference type="Gene3D" id="1.10.1370.30">
    <property type="match status" value="1"/>
</dbReference>
<dbReference type="PANTHER" id="PTHR11804:SF48">
    <property type="entry name" value="PUTATIVE-RELATED"/>
    <property type="match status" value="1"/>
</dbReference>
<dbReference type="Proteomes" id="UP000323426">
    <property type="component" value="Unassembled WGS sequence"/>
</dbReference>
<dbReference type="InterPro" id="IPR011976">
    <property type="entry name" value="Pept_M3B_oligopep-rel"/>
</dbReference>
<sequence>MAENTAVLTPRTRTLLPTNFTVTDWAALEPYLENLKTREINSADDLEQWLLDRSELESVIAEDMGWRYIRMTIDTQDEAATEAFQYFVNEIEPNIAPYDHAFNQKLVDSPYLPELDEEKYRIYLRSVKKAIEIFREENIPLNTEITTKQQQYAAITGAMTVTLDGEEMTLPRAADRLKNLNRDVRHEAYLAIQERRMQNKDELNNLFTELIRLRHQVAQNAGFANFRDYMFAALGRFDYTVQDCFNFHEAIATNVVPLNSAIDRERKQNLGLPELKPWDLDVDDTGKPPLEPFKTGEELLQKTTKIFYRLDPLLGDCLVTMKNMGRLDLESRKGKAPGGYNYPLDETGVPFIFMNATSSLRDVVTMLHEGGHAVHNFLTHELPLGAFKHTPSEVAELASMSMELISMDHWDLFFEDEAELRRAKKTHLESVLETFPWVATIDRFQHWIYENPDHTLAEREKAWLQIFDQFNQHEVNWAGLENYKSYIWQKQLHLYEVPFYYIEYAMAQLGAMAVWKNYKQDPQAALTGYKNALSLGYTKSIAEVYAAANIKFDFSAEYIKTLTDFVQAEMEKL</sequence>
<feature type="domain" description="Peptidase M3A/M3B catalytic" evidence="7">
    <location>
        <begin position="178"/>
        <end position="562"/>
    </location>
</feature>
<protein>
    <submittedName>
        <fullName evidence="8">M3 family oligoendopeptidase</fullName>
    </submittedName>
</protein>
<dbReference type="GO" id="GO:0004222">
    <property type="term" value="F:metalloendopeptidase activity"/>
    <property type="evidence" value="ECO:0007669"/>
    <property type="project" value="InterPro"/>
</dbReference>
<dbReference type="CDD" id="cd09606">
    <property type="entry name" value="M3B_PepF"/>
    <property type="match status" value="1"/>
</dbReference>
<evidence type="ECO:0000313" key="8">
    <source>
        <dbReference type="EMBL" id="KAA5542439.1"/>
    </source>
</evidence>
<keyword evidence="3 6" id="KW-0378">Hydrolase</keyword>
<evidence type="ECO:0000256" key="4">
    <source>
        <dbReference type="ARBA" id="ARBA00022833"/>
    </source>
</evidence>
<dbReference type="NCBIfam" id="TIGR02289">
    <property type="entry name" value="M3_not_pepF"/>
    <property type="match status" value="1"/>
</dbReference>
<evidence type="ECO:0000256" key="2">
    <source>
        <dbReference type="ARBA" id="ARBA00022723"/>
    </source>
</evidence>
<dbReference type="RefSeq" id="WP_150090698.1">
    <property type="nucleotide sequence ID" value="NZ_VWSF01000017.1"/>
</dbReference>
<dbReference type="GO" id="GO:0046872">
    <property type="term" value="F:metal ion binding"/>
    <property type="evidence" value="ECO:0007669"/>
    <property type="project" value="UniProtKB-UniRule"/>
</dbReference>
<keyword evidence="2 6" id="KW-0479">Metal-binding</keyword>
<reference evidence="8 9" key="1">
    <citation type="submission" date="2019-09" db="EMBL/GenBank/DDBJ databases">
        <title>Genome sequence and assembly of Adhaeribacter sp.</title>
        <authorList>
            <person name="Chhetri G."/>
        </authorList>
    </citation>
    <scope>NUCLEOTIDE SEQUENCE [LARGE SCALE GENOMIC DNA]</scope>
    <source>
        <strain evidence="8 9">DK36</strain>
    </source>
</reference>
<evidence type="ECO:0000256" key="5">
    <source>
        <dbReference type="ARBA" id="ARBA00023049"/>
    </source>
</evidence>
<keyword evidence="1 6" id="KW-0645">Protease</keyword>
<evidence type="ECO:0000256" key="3">
    <source>
        <dbReference type="ARBA" id="ARBA00022801"/>
    </source>
</evidence>
<dbReference type="EMBL" id="VWSF01000017">
    <property type="protein sequence ID" value="KAA5542439.1"/>
    <property type="molecule type" value="Genomic_DNA"/>
</dbReference>
<dbReference type="AlphaFoldDB" id="A0A5M6D943"/>
<dbReference type="SUPFAM" id="SSF55486">
    <property type="entry name" value="Metalloproteases ('zincins'), catalytic domain"/>
    <property type="match status" value="1"/>
</dbReference>
<evidence type="ECO:0000256" key="6">
    <source>
        <dbReference type="RuleBase" id="RU003435"/>
    </source>
</evidence>
<keyword evidence="9" id="KW-1185">Reference proteome</keyword>
<proteinExistence type="inferred from homology"/>
<dbReference type="PANTHER" id="PTHR11804">
    <property type="entry name" value="PROTEASE M3 THIMET OLIGOPEPTIDASE-RELATED"/>
    <property type="match status" value="1"/>
</dbReference>
<accession>A0A5M6D943</accession>